<dbReference type="EMBL" id="JACSDY010000004">
    <property type="protein sequence ID" value="KAF7429973.1"/>
    <property type="molecule type" value="Genomic_DNA"/>
</dbReference>
<protein>
    <submittedName>
        <fullName evidence="1">Uncharacterized protein</fullName>
    </submittedName>
</protein>
<dbReference type="Proteomes" id="UP000600918">
    <property type="component" value="Unassembled WGS sequence"/>
</dbReference>
<comment type="caution">
    <text evidence="1">The sequence shown here is derived from an EMBL/GenBank/DDBJ whole genome shotgun (WGS) entry which is preliminary data.</text>
</comment>
<evidence type="ECO:0000313" key="2">
    <source>
        <dbReference type="Proteomes" id="UP000600918"/>
    </source>
</evidence>
<proteinExistence type="predicted"/>
<dbReference type="AlphaFoldDB" id="A0A834UCK8"/>
<keyword evidence="2" id="KW-1185">Reference proteome</keyword>
<sequence>MAIMSLGLNFCRSNVRRETAETPETFMMRIVFLTLGYFLLLTREVKGATEAWLESEKYAEVGTEVLLPCILKPPQCGALQSIDWYRAGTRIFAFSEGTGLMRSNDGVANSDDR</sequence>
<name>A0A834UCK8_VESPE</name>
<reference evidence="1" key="1">
    <citation type="journal article" date="2020" name="G3 (Bethesda)">
        <title>High-Quality Assemblies for Three Invasive Social Wasps from the &lt;i&gt;Vespula&lt;/i&gt; Genus.</title>
        <authorList>
            <person name="Harrop T.W.R."/>
            <person name="Guhlin J."/>
            <person name="McLaughlin G.M."/>
            <person name="Permina E."/>
            <person name="Stockwell P."/>
            <person name="Gilligan J."/>
            <person name="Le Lec M.F."/>
            <person name="Gruber M.A.M."/>
            <person name="Quinn O."/>
            <person name="Lovegrove M."/>
            <person name="Duncan E.J."/>
            <person name="Remnant E.J."/>
            <person name="Van Eeckhoven J."/>
            <person name="Graham B."/>
            <person name="Knapp R.A."/>
            <person name="Langford K.W."/>
            <person name="Kronenberg Z."/>
            <person name="Press M.O."/>
            <person name="Eacker S.M."/>
            <person name="Wilson-Rankin E.E."/>
            <person name="Purcell J."/>
            <person name="Lester P.J."/>
            <person name="Dearden P.K."/>
        </authorList>
    </citation>
    <scope>NUCLEOTIDE SEQUENCE</scope>
    <source>
        <strain evidence="1">Volc-1</strain>
    </source>
</reference>
<evidence type="ECO:0000313" key="1">
    <source>
        <dbReference type="EMBL" id="KAF7429973.1"/>
    </source>
</evidence>
<gene>
    <name evidence="1" type="ORF">H0235_006371</name>
</gene>
<organism evidence="1 2">
    <name type="scientific">Vespula pensylvanica</name>
    <name type="common">Western yellow jacket</name>
    <name type="synonym">Wasp</name>
    <dbReference type="NCBI Taxonomy" id="30213"/>
    <lineage>
        <taxon>Eukaryota</taxon>
        <taxon>Metazoa</taxon>
        <taxon>Ecdysozoa</taxon>
        <taxon>Arthropoda</taxon>
        <taxon>Hexapoda</taxon>
        <taxon>Insecta</taxon>
        <taxon>Pterygota</taxon>
        <taxon>Neoptera</taxon>
        <taxon>Endopterygota</taxon>
        <taxon>Hymenoptera</taxon>
        <taxon>Apocrita</taxon>
        <taxon>Aculeata</taxon>
        <taxon>Vespoidea</taxon>
        <taxon>Vespidae</taxon>
        <taxon>Vespinae</taxon>
        <taxon>Vespula</taxon>
    </lineage>
</organism>
<accession>A0A834UCK8</accession>